<feature type="region of interest" description="Disordered" evidence="1">
    <location>
        <begin position="420"/>
        <end position="472"/>
    </location>
</feature>
<dbReference type="EMBL" id="JAADYS010001832">
    <property type="protein sequence ID" value="KAF4460886.1"/>
    <property type="molecule type" value="Genomic_DNA"/>
</dbReference>
<dbReference type="InterPro" id="IPR025676">
    <property type="entry name" value="Clr5_dom"/>
</dbReference>
<feature type="region of interest" description="Disordered" evidence="1">
    <location>
        <begin position="159"/>
        <end position="219"/>
    </location>
</feature>
<dbReference type="PANTHER" id="PTHR38788:SF3">
    <property type="entry name" value="CLR5 DOMAIN-CONTAINING PROTEIN"/>
    <property type="match status" value="1"/>
</dbReference>
<evidence type="ECO:0000256" key="1">
    <source>
        <dbReference type="SAM" id="MobiDB-lite"/>
    </source>
</evidence>
<dbReference type="AlphaFoldDB" id="A0A8H4L2L7"/>
<dbReference type="OrthoDB" id="4778460at2759"/>
<comment type="caution">
    <text evidence="4">The sequence shown here is derived from an EMBL/GenBank/DDBJ whole genome shotgun (WGS) entry which is preliminary data.</text>
</comment>
<dbReference type="PANTHER" id="PTHR38788">
    <property type="entry name" value="CLR5 DOMAIN-CONTAINING PROTEIN"/>
    <property type="match status" value="1"/>
</dbReference>
<feature type="compositionally biased region" description="Basic and acidic residues" evidence="1">
    <location>
        <begin position="193"/>
        <end position="211"/>
    </location>
</feature>
<evidence type="ECO:0000313" key="4">
    <source>
        <dbReference type="EMBL" id="KAF4460886.1"/>
    </source>
</evidence>
<name>A0A8H4L2L7_9HYPO</name>
<dbReference type="Pfam" id="PF14420">
    <property type="entry name" value="Clr5"/>
    <property type="match status" value="1"/>
</dbReference>
<keyword evidence="5" id="KW-1185">Reference proteome</keyword>
<feature type="transmembrane region" description="Helical" evidence="2">
    <location>
        <begin position="744"/>
        <end position="766"/>
    </location>
</feature>
<evidence type="ECO:0000313" key="5">
    <source>
        <dbReference type="Proteomes" id="UP000554235"/>
    </source>
</evidence>
<keyword evidence="2" id="KW-1133">Transmembrane helix</keyword>
<keyword evidence="2" id="KW-0812">Transmembrane</keyword>
<evidence type="ECO:0000256" key="2">
    <source>
        <dbReference type="SAM" id="Phobius"/>
    </source>
</evidence>
<reference evidence="4 5" key="1">
    <citation type="submission" date="2020-01" db="EMBL/GenBank/DDBJ databases">
        <title>Identification and distribution of gene clusters putatively required for synthesis of sphingolipid metabolism inhibitors in phylogenetically diverse species of the filamentous fungus Fusarium.</title>
        <authorList>
            <person name="Kim H.-S."/>
            <person name="Busman M."/>
            <person name="Brown D.W."/>
            <person name="Divon H."/>
            <person name="Uhlig S."/>
            <person name="Proctor R.H."/>
        </authorList>
    </citation>
    <scope>NUCLEOTIDE SEQUENCE [LARGE SCALE GENOMIC DNA]</scope>
    <source>
        <strain evidence="4 5">NRRL 20459</strain>
    </source>
</reference>
<protein>
    <recommendedName>
        <fullName evidence="3">Clr5 domain-containing protein</fullName>
    </recommendedName>
</protein>
<sequence length="781" mass="89691">MLYFYNMEYNNMPCYRTLAPRVRSPGTLEPLTQPEGVFPKQRRHHHSAEAWETQKPVIVQLYACENRTAKEVVDILQRGFRFEVCLRKLRTKLQEWGMYKTLNHSEGNLRTRRVRGHKKGRYSSPNLLTGGDVTHKAKQQNAGIPKSLVSPVVTQPPDARHVIADSNGDTSPLPQILSQAPDGNSRNTSTKTSENHMKATSESLDDHHEESPVEDSPTLPLKTYCLREIPEGHDLRHHHILKDCSTSQEGLACCSDGLPQDPQSSTTVFQVSVRYSWLDVTIFSEDLYYGLRSLFPSRLWEEGRRFNGQLLLMNYTRLKAQLERLRKLEHFPNITPSLLEEWELLVDGFVGNRLAFQLFNFKDPSIYSVLDNRLRAVFAQQELDHGIESLNQAFFDVNQLFPEGDDQTEGHNMRVELETALRTASPEQSEREPPTASRLESTDPCPRDGGVSESLPNSTAEHTDLHTQTIDASWDTPGRRIRAVDVAQDPEIREQERLKLQKFRERFIRHYLLLKQATKDSSTELYRLSAGLRSYKDAWAVAMRTMRQLVRLKVPSLLGALCFLCATRAMADSVSDNEDAYKDEFIQDLVVWWKILPGIEEAALLIWNVNKIDFDLKLQRLRVEHCWLTIRRRLYEYETRRLYQTTGRETFTPPTRFPYYYSEPNAMQQLRESVAGLISTAHKTFGLETEPGLNGWQQIDKGQSLAHTKSSTPQATRWDIEPPDMLIAPNALFLKNKFQGTRCFNIVLLVTSIMFALVVLFILGLFKATLVASRTWKLIQS</sequence>
<organism evidence="4 5">
    <name type="scientific">Fusarium albosuccineum</name>
    <dbReference type="NCBI Taxonomy" id="1237068"/>
    <lineage>
        <taxon>Eukaryota</taxon>
        <taxon>Fungi</taxon>
        <taxon>Dikarya</taxon>
        <taxon>Ascomycota</taxon>
        <taxon>Pezizomycotina</taxon>
        <taxon>Sordariomycetes</taxon>
        <taxon>Hypocreomycetidae</taxon>
        <taxon>Hypocreales</taxon>
        <taxon>Nectriaceae</taxon>
        <taxon>Fusarium</taxon>
        <taxon>Fusarium decemcellulare species complex</taxon>
    </lineage>
</organism>
<feature type="compositionally biased region" description="Polar residues" evidence="1">
    <location>
        <begin position="167"/>
        <end position="192"/>
    </location>
</feature>
<feature type="domain" description="Clr5" evidence="3">
    <location>
        <begin position="47"/>
        <end position="100"/>
    </location>
</feature>
<proteinExistence type="predicted"/>
<keyword evidence="2" id="KW-0472">Membrane</keyword>
<feature type="compositionally biased region" description="Polar residues" evidence="1">
    <location>
        <begin position="454"/>
        <end position="471"/>
    </location>
</feature>
<accession>A0A8H4L2L7</accession>
<gene>
    <name evidence="4" type="ORF">FALBO_12322</name>
</gene>
<dbReference type="Proteomes" id="UP000554235">
    <property type="component" value="Unassembled WGS sequence"/>
</dbReference>
<evidence type="ECO:0000259" key="3">
    <source>
        <dbReference type="Pfam" id="PF14420"/>
    </source>
</evidence>